<organism evidence="2 3">
    <name type="scientific">Operophtera brumata</name>
    <name type="common">Winter moth</name>
    <name type="synonym">Phalaena brumata</name>
    <dbReference type="NCBI Taxonomy" id="104452"/>
    <lineage>
        <taxon>Eukaryota</taxon>
        <taxon>Metazoa</taxon>
        <taxon>Ecdysozoa</taxon>
        <taxon>Arthropoda</taxon>
        <taxon>Hexapoda</taxon>
        <taxon>Insecta</taxon>
        <taxon>Pterygota</taxon>
        <taxon>Neoptera</taxon>
        <taxon>Endopterygota</taxon>
        <taxon>Lepidoptera</taxon>
        <taxon>Glossata</taxon>
        <taxon>Ditrysia</taxon>
        <taxon>Geometroidea</taxon>
        <taxon>Geometridae</taxon>
        <taxon>Larentiinae</taxon>
        <taxon>Operophtera</taxon>
    </lineage>
</organism>
<feature type="compositionally biased region" description="Basic residues" evidence="1">
    <location>
        <begin position="18"/>
        <end position="28"/>
    </location>
</feature>
<name>A0A0L7LTK0_OPEBR</name>
<keyword evidence="3" id="KW-1185">Reference proteome</keyword>
<evidence type="ECO:0000313" key="2">
    <source>
        <dbReference type="EMBL" id="KOB78808.1"/>
    </source>
</evidence>
<feature type="non-terminal residue" evidence="2">
    <location>
        <position position="1"/>
    </location>
</feature>
<protein>
    <submittedName>
        <fullName evidence="2">Uncharacterized protein</fullName>
    </submittedName>
</protein>
<dbReference type="Proteomes" id="UP000037510">
    <property type="component" value="Unassembled WGS sequence"/>
</dbReference>
<gene>
    <name evidence="2" type="ORF">OBRU01_01688</name>
</gene>
<accession>A0A0L7LTK0</accession>
<evidence type="ECO:0000256" key="1">
    <source>
        <dbReference type="SAM" id="MobiDB-lite"/>
    </source>
</evidence>
<sequence length="55" mass="6119">MPACHLETPSGEGGGRPSSRRSGRRSKLPNRPTDIRISVHACWLCSYRGIVSRLR</sequence>
<comment type="caution">
    <text evidence="2">The sequence shown here is derived from an EMBL/GenBank/DDBJ whole genome shotgun (WGS) entry which is preliminary data.</text>
</comment>
<dbReference type="AlphaFoldDB" id="A0A0L7LTK0"/>
<evidence type="ECO:0000313" key="3">
    <source>
        <dbReference type="Proteomes" id="UP000037510"/>
    </source>
</evidence>
<dbReference type="EMBL" id="JTDY01000110">
    <property type="protein sequence ID" value="KOB78808.1"/>
    <property type="molecule type" value="Genomic_DNA"/>
</dbReference>
<proteinExistence type="predicted"/>
<reference evidence="2 3" key="1">
    <citation type="journal article" date="2015" name="Genome Biol. Evol.">
        <title>The genome of winter moth (Operophtera brumata) provides a genomic perspective on sexual dimorphism and phenology.</title>
        <authorList>
            <person name="Derks M.F."/>
            <person name="Smit S."/>
            <person name="Salis L."/>
            <person name="Schijlen E."/>
            <person name="Bossers A."/>
            <person name="Mateman C."/>
            <person name="Pijl A.S."/>
            <person name="de Ridder D."/>
            <person name="Groenen M.A."/>
            <person name="Visser M.E."/>
            <person name="Megens H.J."/>
        </authorList>
    </citation>
    <scope>NUCLEOTIDE SEQUENCE [LARGE SCALE GENOMIC DNA]</scope>
    <source>
        <strain evidence="2">WM2013NL</strain>
        <tissue evidence="2">Head and thorax</tissue>
    </source>
</reference>
<feature type="region of interest" description="Disordered" evidence="1">
    <location>
        <begin position="1"/>
        <end position="32"/>
    </location>
</feature>